<reference evidence="2" key="1">
    <citation type="submission" date="2022-11" db="UniProtKB">
        <authorList>
            <consortium name="WormBaseParasite"/>
        </authorList>
    </citation>
    <scope>IDENTIFICATION</scope>
</reference>
<keyword evidence="1" id="KW-1185">Reference proteome</keyword>
<evidence type="ECO:0000313" key="2">
    <source>
        <dbReference type="WBParaSite" id="nRc.2.0.1.t41685-RA"/>
    </source>
</evidence>
<organism evidence="1 2">
    <name type="scientific">Romanomermis culicivorax</name>
    <name type="common">Nematode worm</name>
    <dbReference type="NCBI Taxonomy" id="13658"/>
    <lineage>
        <taxon>Eukaryota</taxon>
        <taxon>Metazoa</taxon>
        <taxon>Ecdysozoa</taxon>
        <taxon>Nematoda</taxon>
        <taxon>Enoplea</taxon>
        <taxon>Dorylaimia</taxon>
        <taxon>Mermithida</taxon>
        <taxon>Mermithoidea</taxon>
        <taxon>Mermithidae</taxon>
        <taxon>Romanomermis</taxon>
    </lineage>
</organism>
<accession>A0A915KVW0</accession>
<sequence length="97" mass="11581">MSVHVDPVLVTLHHRFGHLRYDSNPTMDPEIIHDLINRLCKQDRNVDMILSERSIQFIKNETDSDSKNEIRLRDRPGRKFYWDRDATGIPRQSKFFT</sequence>
<dbReference type="AlphaFoldDB" id="A0A915KVW0"/>
<dbReference type="Proteomes" id="UP000887565">
    <property type="component" value="Unplaced"/>
</dbReference>
<name>A0A915KVW0_ROMCU</name>
<proteinExistence type="predicted"/>
<protein>
    <submittedName>
        <fullName evidence="2">Uncharacterized protein</fullName>
    </submittedName>
</protein>
<evidence type="ECO:0000313" key="1">
    <source>
        <dbReference type="Proteomes" id="UP000887565"/>
    </source>
</evidence>
<dbReference type="WBParaSite" id="nRc.2.0.1.t41685-RA">
    <property type="protein sequence ID" value="nRc.2.0.1.t41685-RA"/>
    <property type="gene ID" value="nRc.2.0.1.g41685"/>
</dbReference>